<organism evidence="8 9">
    <name type="scientific">Caballeronia calidae</name>
    <dbReference type="NCBI Taxonomy" id="1777139"/>
    <lineage>
        <taxon>Bacteria</taxon>
        <taxon>Pseudomonadati</taxon>
        <taxon>Pseudomonadota</taxon>
        <taxon>Betaproteobacteria</taxon>
        <taxon>Burkholderiales</taxon>
        <taxon>Burkholderiaceae</taxon>
        <taxon>Caballeronia</taxon>
    </lineage>
</organism>
<dbReference type="Gene3D" id="1.20.1250.20">
    <property type="entry name" value="MFS general substrate transporter like domains"/>
    <property type="match status" value="1"/>
</dbReference>
<gene>
    <name evidence="8" type="ORF">AWB78_04681</name>
</gene>
<feature type="domain" description="Major facilitator superfamily (MFS) profile" evidence="7">
    <location>
        <begin position="21"/>
        <end position="518"/>
    </location>
</feature>
<dbReference type="AlphaFoldDB" id="A0A158D3U7"/>
<feature type="transmembrane region" description="Helical" evidence="6">
    <location>
        <begin position="314"/>
        <end position="332"/>
    </location>
</feature>
<dbReference type="InterPro" id="IPR020846">
    <property type="entry name" value="MFS_dom"/>
</dbReference>
<keyword evidence="4 6" id="KW-1133">Transmembrane helix</keyword>
<dbReference type="Proteomes" id="UP000071859">
    <property type="component" value="Unassembled WGS sequence"/>
</dbReference>
<dbReference type="Pfam" id="PF07690">
    <property type="entry name" value="MFS_1"/>
    <property type="match status" value="1"/>
</dbReference>
<reference evidence="8" key="1">
    <citation type="submission" date="2016-01" db="EMBL/GenBank/DDBJ databases">
        <authorList>
            <person name="Peeters C."/>
        </authorList>
    </citation>
    <scope>NUCLEOTIDE SEQUENCE</scope>
    <source>
        <strain evidence="8">LMG 29321</strain>
    </source>
</reference>
<accession>A0A158D3U7</accession>
<evidence type="ECO:0000256" key="5">
    <source>
        <dbReference type="ARBA" id="ARBA00023136"/>
    </source>
</evidence>
<feature type="transmembrane region" description="Helical" evidence="6">
    <location>
        <begin position="282"/>
        <end position="302"/>
    </location>
</feature>
<dbReference type="RefSeq" id="WP_062608285.1">
    <property type="nucleotide sequence ID" value="NZ_FCOX02000027.1"/>
</dbReference>
<dbReference type="PROSITE" id="PS50850">
    <property type="entry name" value="MFS"/>
    <property type="match status" value="1"/>
</dbReference>
<evidence type="ECO:0000313" key="9">
    <source>
        <dbReference type="Proteomes" id="UP000071859"/>
    </source>
</evidence>
<feature type="transmembrane region" description="Helical" evidence="6">
    <location>
        <begin position="242"/>
        <end position="261"/>
    </location>
</feature>
<dbReference type="EMBL" id="FCOX02000027">
    <property type="protein sequence ID" value="SAK89171.1"/>
    <property type="molecule type" value="Genomic_DNA"/>
</dbReference>
<comment type="subcellular location">
    <subcellularLocation>
        <location evidence="1">Membrane</location>
        <topology evidence="1">Multi-pass membrane protein</topology>
    </subcellularLocation>
</comment>
<feature type="transmembrane region" description="Helical" evidence="6">
    <location>
        <begin position="344"/>
        <end position="361"/>
    </location>
</feature>
<protein>
    <submittedName>
        <fullName evidence="8">Major facilitator transporter</fullName>
    </submittedName>
</protein>
<evidence type="ECO:0000256" key="3">
    <source>
        <dbReference type="ARBA" id="ARBA00022692"/>
    </source>
</evidence>
<evidence type="ECO:0000256" key="6">
    <source>
        <dbReference type="SAM" id="Phobius"/>
    </source>
</evidence>
<sequence length="518" mass="57461">MTAASFRSSRQLAERLRGDLFPWAIALATGLDYFDNAVFSFFTSYIAGGINASSDELVWASSAYAVASVLGILQQQWWIERLGNRRYIAGCLLLFAAGAVAATLSESAIELALARGFQGYFIGPMMSAARILIQARFTPQARPAATRRFLNMILLGSALAPLCGGYLVAWLGWRALFSCTAFGGVALGVLALVAVPPSGRVRPDARGDAHFWPYIIFAFAQGALQIVMQQVRFELFSTSPELIVLTAFGIVSLAWFGWHQWHHPRPLLRFHALREKTFQVGIVLYVAYYYISNAMSFLVSRLLEGGLGYPVENAGRLVGFTSMISLPMALAYFRYAPRIRHKKWMITAGFLLAAFIGTWMIDMPPDVSMPWLIPPMMLRGILLLFIALPVANLTFRVFPIEEYSHGYRFKNIVKQLTYSFSTATIIILEQHRVALHQTRLAEAVNPFNPAFQNVYQSLLGAFQRMGHSASEAGGLALVEVSRMVTQQANFLGSLDGFYYLIGVALCASVIAVWQKQID</sequence>
<evidence type="ECO:0000256" key="1">
    <source>
        <dbReference type="ARBA" id="ARBA00004141"/>
    </source>
</evidence>
<proteinExistence type="predicted"/>
<feature type="transmembrane region" description="Helical" evidence="6">
    <location>
        <begin position="496"/>
        <end position="513"/>
    </location>
</feature>
<dbReference type="GO" id="GO:0022857">
    <property type="term" value="F:transmembrane transporter activity"/>
    <property type="evidence" value="ECO:0007669"/>
    <property type="project" value="InterPro"/>
</dbReference>
<dbReference type="GO" id="GO:0016020">
    <property type="term" value="C:membrane"/>
    <property type="evidence" value="ECO:0007669"/>
    <property type="project" value="UniProtKB-SubCell"/>
</dbReference>
<feature type="transmembrane region" description="Helical" evidence="6">
    <location>
        <begin position="57"/>
        <end position="75"/>
    </location>
</feature>
<comment type="caution">
    <text evidence="8">The sequence shown here is derived from an EMBL/GenBank/DDBJ whole genome shotgun (WGS) entry which is preliminary data.</text>
</comment>
<keyword evidence="2" id="KW-0813">Transport</keyword>
<evidence type="ECO:0000313" key="8">
    <source>
        <dbReference type="EMBL" id="SAK89171.1"/>
    </source>
</evidence>
<dbReference type="PANTHER" id="PTHR42718">
    <property type="entry name" value="MAJOR FACILITATOR SUPERFAMILY MULTIDRUG TRANSPORTER MFSC"/>
    <property type="match status" value="1"/>
</dbReference>
<feature type="transmembrane region" description="Helical" evidence="6">
    <location>
        <begin position="20"/>
        <end position="45"/>
    </location>
</feature>
<keyword evidence="3 6" id="KW-0812">Transmembrane</keyword>
<dbReference type="InterPro" id="IPR036259">
    <property type="entry name" value="MFS_trans_sf"/>
</dbReference>
<dbReference type="SUPFAM" id="SSF103473">
    <property type="entry name" value="MFS general substrate transporter"/>
    <property type="match status" value="1"/>
</dbReference>
<feature type="transmembrane region" description="Helical" evidence="6">
    <location>
        <begin position="175"/>
        <end position="199"/>
    </location>
</feature>
<evidence type="ECO:0000259" key="7">
    <source>
        <dbReference type="PROSITE" id="PS50850"/>
    </source>
</evidence>
<evidence type="ECO:0000256" key="2">
    <source>
        <dbReference type="ARBA" id="ARBA00022448"/>
    </source>
</evidence>
<dbReference type="InterPro" id="IPR011701">
    <property type="entry name" value="MFS"/>
</dbReference>
<keyword evidence="5 6" id="KW-0472">Membrane</keyword>
<feature type="transmembrane region" description="Helical" evidence="6">
    <location>
        <begin position="211"/>
        <end position="230"/>
    </location>
</feature>
<feature type="transmembrane region" description="Helical" evidence="6">
    <location>
        <begin position="87"/>
        <end position="105"/>
    </location>
</feature>
<dbReference type="OrthoDB" id="8581632at2"/>
<name>A0A158D3U7_9BURK</name>
<evidence type="ECO:0000256" key="4">
    <source>
        <dbReference type="ARBA" id="ARBA00022989"/>
    </source>
</evidence>
<feature type="transmembrane region" description="Helical" evidence="6">
    <location>
        <begin position="117"/>
        <end position="137"/>
    </location>
</feature>
<feature type="transmembrane region" description="Helical" evidence="6">
    <location>
        <begin position="149"/>
        <end position="169"/>
    </location>
</feature>
<feature type="transmembrane region" description="Helical" evidence="6">
    <location>
        <begin position="381"/>
        <end position="398"/>
    </location>
</feature>
<keyword evidence="9" id="KW-1185">Reference proteome</keyword>
<dbReference type="PANTHER" id="PTHR42718:SF9">
    <property type="entry name" value="MAJOR FACILITATOR SUPERFAMILY MULTIDRUG TRANSPORTER MFSC"/>
    <property type="match status" value="1"/>
</dbReference>